<accession>A0A6M3J5Q6</accession>
<dbReference type="EMBL" id="MT142525">
    <property type="protein sequence ID" value="QJA84180.1"/>
    <property type="molecule type" value="Genomic_DNA"/>
</dbReference>
<protein>
    <submittedName>
        <fullName evidence="1">Uncharacterized protein</fullName>
    </submittedName>
</protein>
<sequence length="143" mass="15869">MAPIAIAIPTALKALYASPHFLHYLLGGAFLGQTALSEYGKAGERGITKEELRIQERMGISQAKATKRLTEESREQAKEYVGELMKAKREERKESREQRLMELYMGSQDRQMALLMQALQGITQTRPKAPSAGAAGMLGLMRS</sequence>
<proteinExistence type="predicted"/>
<name>A0A6M3J5Q6_9ZZZZ</name>
<evidence type="ECO:0000313" key="2">
    <source>
        <dbReference type="EMBL" id="QJA84180.1"/>
    </source>
</evidence>
<reference evidence="1" key="1">
    <citation type="submission" date="2020-03" db="EMBL/GenBank/DDBJ databases">
        <title>The deep terrestrial virosphere.</title>
        <authorList>
            <person name="Holmfeldt K."/>
            <person name="Nilsson E."/>
            <person name="Simone D."/>
            <person name="Lopez-Fernandez M."/>
            <person name="Wu X."/>
            <person name="de Brujin I."/>
            <person name="Lundin D."/>
            <person name="Andersson A."/>
            <person name="Bertilsson S."/>
            <person name="Dopson M."/>
        </authorList>
    </citation>
    <scope>NUCLEOTIDE SEQUENCE</scope>
    <source>
        <strain evidence="2">MM415A00216</strain>
        <strain evidence="1">MM415B00427</strain>
    </source>
</reference>
<gene>
    <name evidence="2" type="ORF">MM415A00216_0024</name>
    <name evidence="1" type="ORF">MM415B00427_0027</name>
</gene>
<dbReference type="AlphaFoldDB" id="A0A6M3J5Q6"/>
<evidence type="ECO:0000313" key="1">
    <source>
        <dbReference type="EMBL" id="QJA65173.1"/>
    </source>
</evidence>
<organism evidence="1">
    <name type="scientific">viral metagenome</name>
    <dbReference type="NCBI Taxonomy" id="1070528"/>
    <lineage>
        <taxon>unclassified sequences</taxon>
        <taxon>metagenomes</taxon>
        <taxon>organismal metagenomes</taxon>
    </lineage>
</organism>
<dbReference type="EMBL" id="MT141533">
    <property type="protein sequence ID" value="QJA65173.1"/>
    <property type="molecule type" value="Genomic_DNA"/>
</dbReference>